<protein>
    <submittedName>
        <fullName evidence="2">Uncharacterized protein</fullName>
    </submittedName>
</protein>
<proteinExistence type="predicted"/>
<keyword evidence="3" id="KW-1185">Reference proteome</keyword>
<evidence type="ECO:0000256" key="1">
    <source>
        <dbReference type="SAM" id="MobiDB-lite"/>
    </source>
</evidence>
<organism evidence="2 3">
    <name type="scientific">Polyplax serrata</name>
    <name type="common">Common mouse louse</name>
    <dbReference type="NCBI Taxonomy" id="468196"/>
    <lineage>
        <taxon>Eukaryota</taxon>
        <taxon>Metazoa</taxon>
        <taxon>Ecdysozoa</taxon>
        <taxon>Arthropoda</taxon>
        <taxon>Hexapoda</taxon>
        <taxon>Insecta</taxon>
        <taxon>Pterygota</taxon>
        <taxon>Neoptera</taxon>
        <taxon>Paraneoptera</taxon>
        <taxon>Psocodea</taxon>
        <taxon>Troctomorpha</taxon>
        <taxon>Phthiraptera</taxon>
        <taxon>Anoplura</taxon>
        <taxon>Polyplacidae</taxon>
        <taxon>Polyplax</taxon>
    </lineage>
</organism>
<gene>
    <name evidence="2" type="ORF">RUM44_003159</name>
</gene>
<comment type="caution">
    <text evidence="2">The sequence shown here is derived from an EMBL/GenBank/DDBJ whole genome shotgun (WGS) entry which is preliminary data.</text>
</comment>
<dbReference type="EMBL" id="JAWJWF010000007">
    <property type="protein sequence ID" value="KAK6630987.1"/>
    <property type="molecule type" value="Genomic_DNA"/>
</dbReference>
<feature type="compositionally biased region" description="Basic and acidic residues" evidence="1">
    <location>
        <begin position="9"/>
        <end position="30"/>
    </location>
</feature>
<sequence length="158" mass="17851">MEFPPAEPKTNEQIKRKPEGLPAQEELKDEQKSVGYKIRIAGKLKKKSRKKKISEETISTVPKVQDKHNIDRITKKTELKESINIDDVYKCSENSIQDLVNFLTLISPAGSDSRKLKKIIATMITDIINTTTDNICQKVMNTGKSVVMQDAACQTLQF</sequence>
<name>A0ABR1AXU7_POLSC</name>
<feature type="region of interest" description="Disordered" evidence="1">
    <location>
        <begin position="1"/>
        <end position="30"/>
    </location>
</feature>
<dbReference type="Proteomes" id="UP001359485">
    <property type="component" value="Unassembled WGS sequence"/>
</dbReference>
<reference evidence="2 3" key="1">
    <citation type="submission" date="2023-09" db="EMBL/GenBank/DDBJ databases">
        <title>Genomes of two closely related lineages of the louse Polyplax serrata with different host specificities.</title>
        <authorList>
            <person name="Martinu J."/>
            <person name="Tarabai H."/>
            <person name="Stefka J."/>
            <person name="Hypsa V."/>
        </authorList>
    </citation>
    <scope>NUCLEOTIDE SEQUENCE [LARGE SCALE GENOMIC DNA]</scope>
    <source>
        <strain evidence="2">98ZLc_SE</strain>
    </source>
</reference>
<evidence type="ECO:0000313" key="2">
    <source>
        <dbReference type="EMBL" id="KAK6630987.1"/>
    </source>
</evidence>
<accession>A0ABR1AXU7</accession>
<evidence type="ECO:0000313" key="3">
    <source>
        <dbReference type="Proteomes" id="UP001359485"/>
    </source>
</evidence>